<evidence type="ECO:0000256" key="1">
    <source>
        <dbReference type="ARBA" id="ARBA00023015"/>
    </source>
</evidence>
<dbReference type="Proteomes" id="UP000256763">
    <property type="component" value="Unassembled WGS sequence"/>
</dbReference>
<accession>A0A3E0X0H3</accession>
<organism evidence="6 7">
    <name type="scientific">Alkalilimnicola ehrlichii</name>
    <dbReference type="NCBI Taxonomy" id="351052"/>
    <lineage>
        <taxon>Bacteria</taxon>
        <taxon>Pseudomonadati</taxon>
        <taxon>Pseudomonadota</taxon>
        <taxon>Gammaproteobacteria</taxon>
        <taxon>Chromatiales</taxon>
        <taxon>Ectothiorhodospiraceae</taxon>
        <taxon>Alkalilimnicola</taxon>
    </lineage>
</organism>
<dbReference type="PRINTS" id="PR00455">
    <property type="entry name" value="HTHTETR"/>
</dbReference>
<evidence type="ECO:0000256" key="3">
    <source>
        <dbReference type="ARBA" id="ARBA00023163"/>
    </source>
</evidence>
<dbReference type="SUPFAM" id="SSF46689">
    <property type="entry name" value="Homeodomain-like"/>
    <property type="match status" value="1"/>
</dbReference>
<keyword evidence="1" id="KW-0805">Transcription regulation</keyword>
<keyword evidence="2 4" id="KW-0238">DNA-binding</keyword>
<dbReference type="Gene3D" id="1.10.357.10">
    <property type="entry name" value="Tetracycline Repressor, domain 2"/>
    <property type="match status" value="1"/>
</dbReference>
<dbReference type="AlphaFoldDB" id="A0A3E0X0H3"/>
<feature type="domain" description="HTH tetR-type" evidence="5">
    <location>
        <begin position="6"/>
        <end position="66"/>
    </location>
</feature>
<dbReference type="EMBL" id="NFZW01000002">
    <property type="protein sequence ID" value="RFA38920.1"/>
    <property type="molecule type" value="Genomic_DNA"/>
</dbReference>
<reference evidence="7" key="1">
    <citation type="submission" date="2017-05" db="EMBL/GenBank/DDBJ databases">
        <authorList>
            <person name="Sharma S."/>
            <person name="Sidhu C."/>
            <person name="Pinnaka A.K."/>
        </authorList>
    </citation>
    <scope>NUCLEOTIDE SEQUENCE [LARGE SCALE GENOMIC DNA]</scope>
    <source>
        <strain evidence="7">AK93</strain>
    </source>
</reference>
<evidence type="ECO:0000313" key="6">
    <source>
        <dbReference type="EMBL" id="RFA38920.1"/>
    </source>
</evidence>
<comment type="caution">
    <text evidence="6">The sequence shown here is derived from an EMBL/GenBank/DDBJ whole genome shotgun (WGS) entry which is preliminary data.</text>
</comment>
<keyword evidence="3" id="KW-0804">Transcription</keyword>
<evidence type="ECO:0000313" key="7">
    <source>
        <dbReference type="Proteomes" id="UP000256763"/>
    </source>
</evidence>
<dbReference type="GO" id="GO:0003700">
    <property type="term" value="F:DNA-binding transcription factor activity"/>
    <property type="evidence" value="ECO:0007669"/>
    <property type="project" value="TreeGrafter"/>
</dbReference>
<dbReference type="InterPro" id="IPR001647">
    <property type="entry name" value="HTH_TetR"/>
</dbReference>
<gene>
    <name evidence="6" type="ORF">CAL65_03205</name>
</gene>
<protein>
    <submittedName>
        <fullName evidence="6">TetR family transcriptional regulator</fullName>
    </submittedName>
</protein>
<dbReference type="InterPro" id="IPR009057">
    <property type="entry name" value="Homeodomain-like_sf"/>
</dbReference>
<dbReference type="RefSeq" id="WP_116300939.1">
    <property type="nucleotide sequence ID" value="NZ_NFZV01000002.1"/>
</dbReference>
<keyword evidence="7" id="KW-1185">Reference proteome</keyword>
<proteinExistence type="predicted"/>
<evidence type="ECO:0000259" key="5">
    <source>
        <dbReference type="PROSITE" id="PS50977"/>
    </source>
</evidence>
<dbReference type="GO" id="GO:0000976">
    <property type="term" value="F:transcription cis-regulatory region binding"/>
    <property type="evidence" value="ECO:0007669"/>
    <property type="project" value="TreeGrafter"/>
</dbReference>
<dbReference type="PANTHER" id="PTHR30055:SF234">
    <property type="entry name" value="HTH-TYPE TRANSCRIPTIONAL REGULATOR BETI"/>
    <property type="match status" value="1"/>
</dbReference>
<name>A0A3E0X0H3_9GAMM</name>
<dbReference type="PANTHER" id="PTHR30055">
    <property type="entry name" value="HTH-TYPE TRANSCRIPTIONAL REGULATOR RUTR"/>
    <property type="match status" value="1"/>
</dbReference>
<feature type="DNA-binding region" description="H-T-H motif" evidence="4">
    <location>
        <begin position="29"/>
        <end position="48"/>
    </location>
</feature>
<dbReference type="InterPro" id="IPR050109">
    <property type="entry name" value="HTH-type_TetR-like_transc_reg"/>
</dbReference>
<evidence type="ECO:0000256" key="2">
    <source>
        <dbReference type="ARBA" id="ARBA00023125"/>
    </source>
</evidence>
<dbReference type="PROSITE" id="PS50977">
    <property type="entry name" value="HTH_TETR_2"/>
    <property type="match status" value="1"/>
</dbReference>
<sequence>MPRPRTLSDETILDAALEIVQREGPERITFAAVADACGLSPSTLVQRFTSKSGLLQAALLRAWDQIEALTASLAASTARTPAGAVEFLVGLSGEVDDVDSYADSLRLLREDFRDPVLRERGKHWGEELARILDSCFERVAAAPEGIGQLLMAQWQGVLIWWGFSPQGRLKEAVRHQLRECLDAVLGEPDVSDPG</sequence>
<dbReference type="Pfam" id="PF00440">
    <property type="entry name" value="TetR_N"/>
    <property type="match status" value="1"/>
</dbReference>
<dbReference type="OrthoDB" id="6973663at2"/>
<evidence type="ECO:0000256" key="4">
    <source>
        <dbReference type="PROSITE-ProRule" id="PRU00335"/>
    </source>
</evidence>